<evidence type="ECO:0000256" key="2">
    <source>
        <dbReference type="ARBA" id="ARBA00022803"/>
    </source>
</evidence>
<reference evidence="3" key="1">
    <citation type="journal article" date="2013" name="Environ. Microbiol.">
        <title>Microbiota from the distal guts of lean and obese adolescents exhibit partial functional redundancy besides clear differences in community structure.</title>
        <authorList>
            <person name="Ferrer M."/>
            <person name="Ruiz A."/>
            <person name="Lanza F."/>
            <person name="Haange S.B."/>
            <person name="Oberbach A."/>
            <person name="Till H."/>
            <person name="Bargiela R."/>
            <person name="Campoy C."/>
            <person name="Segura M.T."/>
            <person name="Richter M."/>
            <person name="von Bergen M."/>
            <person name="Seifert J."/>
            <person name="Suarez A."/>
        </authorList>
    </citation>
    <scope>NUCLEOTIDE SEQUENCE</scope>
</reference>
<dbReference type="SMART" id="SM00028">
    <property type="entry name" value="TPR"/>
    <property type="match status" value="2"/>
</dbReference>
<dbReference type="EMBL" id="AJWZ01005437">
    <property type="protein sequence ID" value="EKC62578.1"/>
    <property type="molecule type" value="Genomic_DNA"/>
</dbReference>
<proteinExistence type="predicted"/>
<dbReference type="PANTHER" id="PTHR44858:SF1">
    <property type="entry name" value="UDP-N-ACETYLGLUCOSAMINE--PEPTIDE N-ACETYLGLUCOSAMINYLTRANSFERASE SPINDLY-RELATED"/>
    <property type="match status" value="1"/>
</dbReference>
<dbReference type="AlphaFoldDB" id="K1SY69"/>
<name>K1SY69_9ZZZZ</name>
<dbReference type="PANTHER" id="PTHR44858">
    <property type="entry name" value="TETRATRICOPEPTIDE REPEAT PROTEIN 6"/>
    <property type="match status" value="1"/>
</dbReference>
<gene>
    <name evidence="3" type="ORF">OBE_07907</name>
</gene>
<comment type="caution">
    <text evidence="3">The sequence shown here is derived from an EMBL/GenBank/DDBJ whole genome shotgun (WGS) entry which is preliminary data.</text>
</comment>
<evidence type="ECO:0000256" key="1">
    <source>
        <dbReference type="ARBA" id="ARBA00022737"/>
    </source>
</evidence>
<keyword evidence="2" id="KW-0802">TPR repeat</keyword>
<dbReference type="SUPFAM" id="SSF48452">
    <property type="entry name" value="TPR-like"/>
    <property type="match status" value="1"/>
</dbReference>
<sequence length="138" mass="15960">MRLSDWNRATEITGSTGLSARWKQKYEAAQQELDTIVGKWKDWSNAYSLKAEVYLHQKDTVQAEKWLDKSLQLNPYDGDAWTTRAYMALARKEWKTADEALTKSLHFKPNNVNSYINRALARINLNNLRGAMSDYDNA</sequence>
<accession>K1SY69</accession>
<feature type="non-terminal residue" evidence="3">
    <location>
        <position position="138"/>
    </location>
</feature>
<dbReference type="InterPro" id="IPR011990">
    <property type="entry name" value="TPR-like_helical_dom_sf"/>
</dbReference>
<evidence type="ECO:0000313" key="3">
    <source>
        <dbReference type="EMBL" id="EKC62578.1"/>
    </source>
</evidence>
<dbReference type="InterPro" id="IPR019734">
    <property type="entry name" value="TPR_rpt"/>
</dbReference>
<organism evidence="3">
    <name type="scientific">human gut metagenome</name>
    <dbReference type="NCBI Taxonomy" id="408170"/>
    <lineage>
        <taxon>unclassified sequences</taxon>
        <taxon>metagenomes</taxon>
        <taxon>organismal metagenomes</taxon>
    </lineage>
</organism>
<dbReference type="InterPro" id="IPR050498">
    <property type="entry name" value="Ycf3"/>
</dbReference>
<keyword evidence="1" id="KW-0677">Repeat</keyword>
<protein>
    <submittedName>
        <fullName evidence="3">Tetratricopeptide repeat protein</fullName>
    </submittedName>
</protein>
<dbReference type="PROSITE" id="PS50005">
    <property type="entry name" value="TPR"/>
    <property type="match status" value="1"/>
</dbReference>
<dbReference type="Gene3D" id="1.25.40.10">
    <property type="entry name" value="Tetratricopeptide repeat domain"/>
    <property type="match status" value="1"/>
</dbReference>